<comment type="caution">
    <text evidence="2">The sequence shown here is derived from an EMBL/GenBank/DDBJ whole genome shotgun (WGS) entry which is preliminary data.</text>
</comment>
<proteinExistence type="predicted"/>
<sequence>MKIAFTSCFDAEDDLVQVVWDRIAEQGPDVLLLLGDSIYMDFGIKLLGADRPLGRPRKFSLEKFAAVMHGLYARQWGVASFQRLVRSGLRLGMTWDDHDFAWNNSRGAGQQDDFAVPQEKRRISRGLFLQFRHALETLASGSPYPACPPLPELLAQPDAGIQSLFDVGEVRFIMLDGRSFRQDPSHTDPPISSMHGASQMTWLIDQLKAWPGIKVVGAGSVMSGADEAWEAYMDYARILDEAPNRVIVLTGDIHHNRRPRDRRPLGAHLYEITASGAARPGLFDRNPRFLGASGNFGLLVVEHGQVEARLFEAGGYSGTWRLDF</sequence>
<evidence type="ECO:0000313" key="3">
    <source>
        <dbReference type="Proteomes" id="UP000580043"/>
    </source>
</evidence>
<protein>
    <recommendedName>
        <fullName evidence="1">PhoD-like phosphatase metallophosphatase domain-containing protein</fullName>
    </recommendedName>
</protein>
<organism evidence="2 3">
    <name type="scientific">Zoogloea dura</name>
    <dbReference type="NCBI Taxonomy" id="2728840"/>
    <lineage>
        <taxon>Bacteria</taxon>
        <taxon>Pseudomonadati</taxon>
        <taxon>Pseudomonadota</taxon>
        <taxon>Betaproteobacteria</taxon>
        <taxon>Rhodocyclales</taxon>
        <taxon>Zoogloeaceae</taxon>
        <taxon>Zoogloea</taxon>
    </lineage>
</organism>
<evidence type="ECO:0000313" key="2">
    <source>
        <dbReference type="EMBL" id="NML25935.1"/>
    </source>
</evidence>
<dbReference type="SUPFAM" id="SSF56300">
    <property type="entry name" value="Metallo-dependent phosphatases"/>
    <property type="match status" value="1"/>
</dbReference>
<feature type="domain" description="PhoD-like phosphatase metallophosphatase" evidence="1">
    <location>
        <begin position="4"/>
        <end position="256"/>
    </location>
</feature>
<gene>
    <name evidence="2" type="ORF">HHL15_09295</name>
</gene>
<accession>A0A848G4Q1</accession>
<dbReference type="InterPro" id="IPR029052">
    <property type="entry name" value="Metallo-depent_PP-like"/>
</dbReference>
<dbReference type="AlphaFoldDB" id="A0A848G4Q1"/>
<name>A0A848G4Q1_9RHOO</name>
<keyword evidence="3" id="KW-1185">Reference proteome</keyword>
<dbReference type="Pfam" id="PF09423">
    <property type="entry name" value="PhoD"/>
    <property type="match status" value="1"/>
</dbReference>
<reference evidence="2 3" key="1">
    <citation type="submission" date="2020-04" db="EMBL/GenBank/DDBJ databases">
        <title>Zoogloea sp. G-4-1-14 isolated from soil.</title>
        <authorList>
            <person name="Dahal R.H."/>
        </authorList>
    </citation>
    <scope>NUCLEOTIDE SEQUENCE [LARGE SCALE GENOMIC DNA]</scope>
    <source>
        <strain evidence="2 3">G-4-1-14</strain>
    </source>
</reference>
<dbReference type="PANTHER" id="PTHR33987:SF1">
    <property type="entry name" value="CALCINEURIN-LIKE METALLO-PHOSPHOESTERASE SUPERFAMILY PROTEIN"/>
    <property type="match status" value="1"/>
</dbReference>
<dbReference type="InterPro" id="IPR038607">
    <property type="entry name" value="PhoD-like_sf"/>
</dbReference>
<dbReference type="Proteomes" id="UP000580043">
    <property type="component" value="Unassembled WGS sequence"/>
</dbReference>
<dbReference type="RefSeq" id="WP_169145488.1">
    <property type="nucleotide sequence ID" value="NZ_JABBGA010000006.1"/>
</dbReference>
<evidence type="ECO:0000259" key="1">
    <source>
        <dbReference type="Pfam" id="PF09423"/>
    </source>
</evidence>
<dbReference type="Gene3D" id="3.60.21.70">
    <property type="entry name" value="PhoD-like phosphatase"/>
    <property type="match status" value="1"/>
</dbReference>
<dbReference type="PANTHER" id="PTHR33987">
    <property type="entry name" value="CALCINEURIN-LIKE METALLO-PHOSPHOESTERASE SUPERFAMILY PROTEIN"/>
    <property type="match status" value="1"/>
</dbReference>
<dbReference type="InterPro" id="IPR018946">
    <property type="entry name" value="PhoD-like_MPP"/>
</dbReference>
<dbReference type="EMBL" id="JABBGA010000006">
    <property type="protein sequence ID" value="NML25935.1"/>
    <property type="molecule type" value="Genomic_DNA"/>
</dbReference>